<organism evidence="2 3">
    <name type="scientific">Actinokineospora auranticolor</name>
    <dbReference type="NCBI Taxonomy" id="155976"/>
    <lineage>
        <taxon>Bacteria</taxon>
        <taxon>Bacillati</taxon>
        <taxon>Actinomycetota</taxon>
        <taxon>Actinomycetes</taxon>
        <taxon>Pseudonocardiales</taxon>
        <taxon>Pseudonocardiaceae</taxon>
        <taxon>Actinokineospora</taxon>
    </lineage>
</organism>
<evidence type="ECO:0000313" key="3">
    <source>
        <dbReference type="Proteomes" id="UP000239203"/>
    </source>
</evidence>
<proteinExistence type="predicted"/>
<dbReference type="EMBL" id="PTIX01000004">
    <property type="protein sequence ID" value="PPK69097.1"/>
    <property type="molecule type" value="Genomic_DNA"/>
</dbReference>
<keyword evidence="1" id="KW-0472">Membrane</keyword>
<keyword evidence="1" id="KW-1133">Transmembrane helix</keyword>
<comment type="caution">
    <text evidence="2">The sequence shown here is derived from an EMBL/GenBank/DDBJ whole genome shotgun (WGS) entry which is preliminary data.</text>
</comment>
<evidence type="ECO:0000256" key="1">
    <source>
        <dbReference type="SAM" id="Phobius"/>
    </source>
</evidence>
<gene>
    <name evidence="2" type="ORF">CLV40_104348</name>
</gene>
<dbReference type="AlphaFoldDB" id="A0A2S6GV84"/>
<evidence type="ECO:0000313" key="2">
    <source>
        <dbReference type="EMBL" id="PPK69097.1"/>
    </source>
</evidence>
<protein>
    <submittedName>
        <fullName evidence="2">Uncharacterized protein</fullName>
    </submittedName>
</protein>
<dbReference type="RefSeq" id="WP_281261653.1">
    <property type="nucleotide sequence ID" value="NZ_CP154825.1"/>
</dbReference>
<keyword evidence="3" id="KW-1185">Reference proteome</keyword>
<sequence length="44" mass="4608">MGSRGRITVALVGLVILVLVGWLLRGSDDDPPGPRSAPALVQVR</sequence>
<dbReference type="Proteomes" id="UP000239203">
    <property type="component" value="Unassembled WGS sequence"/>
</dbReference>
<keyword evidence="1" id="KW-0812">Transmembrane</keyword>
<reference evidence="2 3" key="1">
    <citation type="submission" date="2018-02" db="EMBL/GenBank/DDBJ databases">
        <title>Genomic Encyclopedia of Archaeal and Bacterial Type Strains, Phase II (KMG-II): from individual species to whole genera.</title>
        <authorList>
            <person name="Goeker M."/>
        </authorList>
    </citation>
    <scope>NUCLEOTIDE SEQUENCE [LARGE SCALE GENOMIC DNA]</scope>
    <source>
        <strain evidence="2 3">YU 961-1</strain>
    </source>
</reference>
<accession>A0A2S6GV84</accession>
<feature type="transmembrane region" description="Helical" evidence="1">
    <location>
        <begin position="7"/>
        <end position="24"/>
    </location>
</feature>
<name>A0A2S6GV84_9PSEU</name>